<keyword evidence="2" id="KW-1185">Reference proteome</keyword>
<gene>
    <name evidence="1" type="ORF">Sjap_016944</name>
</gene>
<comment type="caution">
    <text evidence="1">The sequence shown here is derived from an EMBL/GenBank/DDBJ whole genome shotgun (WGS) entry which is preliminary data.</text>
</comment>
<reference evidence="1 2" key="1">
    <citation type="submission" date="2024-01" db="EMBL/GenBank/DDBJ databases">
        <title>Genome assemblies of Stephania.</title>
        <authorList>
            <person name="Yang L."/>
        </authorList>
    </citation>
    <scope>NUCLEOTIDE SEQUENCE [LARGE SCALE GENOMIC DNA]</scope>
    <source>
        <strain evidence="1">QJT</strain>
        <tissue evidence="1">Leaf</tissue>
    </source>
</reference>
<organism evidence="1 2">
    <name type="scientific">Stephania japonica</name>
    <dbReference type="NCBI Taxonomy" id="461633"/>
    <lineage>
        <taxon>Eukaryota</taxon>
        <taxon>Viridiplantae</taxon>
        <taxon>Streptophyta</taxon>
        <taxon>Embryophyta</taxon>
        <taxon>Tracheophyta</taxon>
        <taxon>Spermatophyta</taxon>
        <taxon>Magnoliopsida</taxon>
        <taxon>Ranunculales</taxon>
        <taxon>Menispermaceae</taxon>
        <taxon>Menispermoideae</taxon>
        <taxon>Cissampelideae</taxon>
        <taxon>Stephania</taxon>
    </lineage>
</organism>
<name>A0AAP0I584_9MAGN</name>
<proteinExistence type="predicted"/>
<accession>A0AAP0I584</accession>
<evidence type="ECO:0000313" key="1">
    <source>
        <dbReference type="EMBL" id="KAK9108884.1"/>
    </source>
</evidence>
<sequence>MDGQSSTPPKIRQTGVVIRILQATVSLEDRLTAKEAHMTRVLRILWDQGVAISVMAASLIDEPPERQQPYPRLHERDSQQGFMSAKRQRAEFWSSTRVEAHWS</sequence>
<protein>
    <submittedName>
        <fullName evidence="1">Uncharacterized protein</fullName>
    </submittedName>
</protein>
<evidence type="ECO:0000313" key="2">
    <source>
        <dbReference type="Proteomes" id="UP001417504"/>
    </source>
</evidence>
<dbReference type="AlphaFoldDB" id="A0AAP0I584"/>
<dbReference type="Proteomes" id="UP001417504">
    <property type="component" value="Unassembled WGS sequence"/>
</dbReference>
<dbReference type="EMBL" id="JBBNAE010000007">
    <property type="protein sequence ID" value="KAK9108884.1"/>
    <property type="molecule type" value="Genomic_DNA"/>
</dbReference>